<dbReference type="Proteomes" id="UP001642540">
    <property type="component" value="Unassembled WGS sequence"/>
</dbReference>
<feature type="region of interest" description="Disordered" evidence="2">
    <location>
        <begin position="224"/>
        <end position="278"/>
    </location>
</feature>
<dbReference type="Gene3D" id="1.10.287.1490">
    <property type="match status" value="1"/>
</dbReference>
<proteinExistence type="predicted"/>
<gene>
    <name evidence="3" type="ORF">ODALV1_LOCUS24037</name>
</gene>
<evidence type="ECO:0000313" key="3">
    <source>
        <dbReference type="EMBL" id="CAL8131123.1"/>
    </source>
</evidence>
<feature type="compositionally biased region" description="Basic and acidic residues" evidence="2">
    <location>
        <begin position="399"/>
        <end position="408"/>
    </location>
</feature>
<keyword evidence="4" id="KW-1185">Reference proteome</keyword>
<comment type="caution">
    <text evidence="3">The sequence shown here is derived from an EMBL/GenBank/DDBJ whole genome shotgun (WGS) entry which is preliminary data.</text>
</comment>
<evidence type="ECO:0000256" key="1">
    <source>
        <dbReference type="SAM" id="Coils"/>
    </source>
</evidence>
<reference evidence="3 4" key="1">
    <citation type="submission" date="2024-08" db="EMBL/GenBank/DDBJ databases">
        <authorList>
            <person name="Cucini C."/>
            <person name="Frati F."/>
        </authorList>
    </citation>
    <scope>NUCLEOTIDE SEQUENCE [LARGE SCALE GENOMIC DNA]</scope>
</reference>
<feature type="region of interest" description="Disordered" evidence="2">
    <location>
        <begin position="378"/>
        <end position="408"/>
    </location>
</feature>
<keyword evidence="1" id="KW-0175">Coiled coil</keyword>
<name>A0ABP1RMT9_9HEXA</name>
<accession>A0ABP1RMT9</accession>
<feature type="compositionally biased region" description="Basic and acidic residues" evidence="2">
    <location>
        <begin position="329"/>
        <end position="346"/>
    </location>
</feature>
<evidence type="ECO:0000256" key="2">
    <source>
        <dbReference type="SAM" id="MobiDB-lite"/>
    </source>
</evidence>
<evidence type="ECO:0000313" key="4">
    <source>
        <dbReference type="Proteomes" id="UP001642540"/>
    </source>
</evidence>
<sequence>MGSLWKTIMQSTSKMLFQKMDEDHTFHILKANFDLTIGKKSLQDLYTTVKLNACKSLKIGSRYFYRMSHVDEAFDKLMRVYFITSEQLKAVITKCHEMNQQMKKLKQINIERNMRLGEYERKLRKSDEENQRCKEENADLREKLDEQKRNYENNMETLEAENATLHIEMAGLQAEKEELQGQINPLKKENAQLTKELDEYKRKFNNVKVTKGLEMDVAQYNQEVHHPLKKTATGERKEASTSASTSKSGNAGTEKRGGISSATAKQHGRDDTTRRPKCLCGKPFSNDLYFNMHLRENGVDVEEPIPSTSAGGLTNFPKKSGQQQSRPKKALEESDAEGKSKSYINERKRRRFQTFEITSEDLKNGSIYQKADENLMRKLKNNAEDSSPPLVRRSARLGKKVEESLAEK</sequence>
<protein>
    <submittedName>
        <fullName evidence="3">Uncharacterized protein</fullName>
    </submittedName>
</protein>
<feature type="coiled-coil region" evidence="1">
    <location>
        <begin position="88"/>
        <end position="210"/>
    </location>
</feature>
<dbReference type="EMBL" id="CAXLJM020000086">
    <property type="protein sequence ID" value="CAL8131123.1"/>
    <property type="molecule type" value="Genomic_DNA"/>
</dbReference>
<organism evidence="3 4">
    <name type="scientific">Orchesella dallaii</name>
    <dbReference type="NCBI Taxonomy" id="48710"/>
    <lineage>
        <taxon>Eukaryota</taxon>
        <taxon>Metazoa</taxon>
        <taxon>Ecdysozoa</taxon>
        <taxon>Arthropoda</taxon>
        <taxon>Hexapoda</taxon>
        <taxon>Collembola</taxon>
        <taxon>Entomobryomorpha</taxon>
        <taxon>Entomobryoidea</taxon>
        <taxon>Orchesellidae</taxon>
        <taxon>Orchesellinae</taxon>
        <taxon>Orchesella</taxon>
    </lineage>
</organism>
<feature type="region of interest" description="Disordered" evidence="2">
    <location>
        <begin position="302"/>
        <end position="350"/>
    </location>
</feature>